<reference evidence="4" key="1">
    <citation type="submission" date="2019-01" db="EMBL/GenBank/DDBJ databases">
        <title>Cytophagaceae bacterium strain CAR-16.</title>
        <authorList>
            <person name="Chen W.-M."/>
        </authorList>
    </citation>
    <scope>NUCLEOTIDE SEQUENCE [LARGE SCALE GENOMIC DNA]</scope>
    <source>
        <strain evidence="4">CHR27</strain>
    </source>
</reference>
<evidence type="ECO:0000313" key="4">
    <source>
        <dbReference type="Proteomes" id="UP000290958"/>
    </source>
</evidence>
<keyword evidence="4" id="KW-1185">Reference proteome</keyword>
<dbReference type="PANTHER" id="PTHR30535">
    <property type="entry name" value="VITAMIN B12-BINDING PROTEIN"/>
    <property type="match status" value="1"/>
</dbReference>
<dbReference type="EMBL" id="SBKP01000008">
    <property type="protein sequence ID" value="RXR28591.1"/>
    <property type="molecule type" value="Genomic_DNA"/>
</dbReference>
<evidence type="ECO:0000313" key="3">
    <source>
        <dbReference type="EMBL" id="RXR28591.1"/>
    </source>
</evidence>
<accession>A0A4Q1KFZ6</accession>
<keyword evidence="1" id="KW-0732">Signal</keyword>
<feature type="domain" description="Fe/B12 periplasmic-binding" evidence="2">
    <location>
        <begin position="43"/>
        <end position="299"/>
    </location>
</feature>
<dbReference type="InterPro" id="IPR002491">
    <property type="entry name" value="ABC_transptr_periplasmic_BD"/>
</dbReference>
<feature type="chain" id="PRO_5020872581" evidence="1">
    <location>
        <begin position="23"/>
        <end position="301"/>
    </location>
</feature>
<name>A0A4Q1KFZ6_9SPHN</name>
<dbReference type="Gene3D" id="3.40.50.1980">
    <property type="entry name" value="Nitrogenase molybdenum iron protein domain"/>
    <property type="match status" value="2"/>
</dbReference>
<dbReference type="InterPro" id="IPR050902">
    <property type="entry name" value="ABC_Transporter_SBP"/>
</dbReference>
<dbReference type="SUPFAM" id="SSF53807">
    <property type="entry name" value="Helical backbone' metal receptor"/>
    <property type="match status" value="1"/>
</dbReference>
<dbReference type="PROSITE" id="PS50983">
    <property type="entry name" value="FE_B12_PBP"/>
    <property type="match status" value="1"/>
</dbReference>
<dbReference type="PANTHER" id="PTHR30535:SF35">
    <property type="entry name" value="PERIPLASMIC BINDING PROTEIN"/>
    <property type="match status" value="1"/>
</dbReference>
<comment type="caution">
    <text evidence="3">The sequence shown here is derived from an EMBL/GenBank/DDBJ whole genome shotgun (WGS) entry which is preliminary data.</text>
</comment>
<feature type="signal peptide" evidence="1">
    <location>
        <begin position="1"/>
        <end position="22"/>
    </location>
</feature>
<evidence type="ECO:0000259" key="2">
    <source>
        <dbReference type="PROSITE" id="PS50983"/>
    </source>
</evidence>
<proteinExistence type="predicted"/>
<dbReference type="Proteomes" id="UP000290958">
    <property type="component" value="Unassembled WGS sequence"/>
</dbReference>
<protein>
    <submittedName>
        <fullName evidence="3">ABC transporter substrate-binding protein</fullName>
    </submittedName>
</protein>
<dbReference type="Pfam" id="PF01497">
    <property type="entry name" value="Peripla_BP_2"/>
    <property type="match status" value="1"/>
</dbReference>
<gene>
    <name evidence="3" type="ORF">EQG66_09420</name>
</gene>
<evidence type="ECO:0000256" key="1">
    <source>
        <dbReference type="SAM" id="SignalP"/>
    </source>
</evidence>
<dbReference type="RefSeq" id="WP_129404338.1">
    <property type="nucleotide sequence ID" value="NZ_SBKP01000008.1"/>
</dbReference>
<dbReference type="OrthoDB" id="1632039at2"/>
<sequence length="301" mass="31589">MTARAAAIRARAAGLAALLAFALLPGCSVPARVENERQGRPVRIVSMNPCVDAILREVADPAQIAAISHYSHDPRAASVPAEWAQRFPVVGNSAEDVLSARPDLVIAGPHIAPETLDALKRMDIPLLSTTVPATVAESQVQIAAIAARIGQSEKGRVLNDRISHAVAQAKAEAVIGGGPRALIWQDGGLVPGPGTLADTLLRDTGFRSVAGQMGLAQWDMVSVEQILLSPPDVVMTGAAGMESDGASSRGMARHPALAKARGHILIAPFPSRLLHCAGPTIIETVAHLSAVRAHWRRKREA</sequence>
<organism evidence="3 4">
    <name type="scientific">Sphingobium fluviale</name>
    <dbReference type="NCBI Taxonomy" id="2506423"/>
    <lineage>
        <taxon>Bacteria</taxon>
        <taxon>Pseudomonadati</taxon>
        <taxon>Pseudomonadota</taxon>
        <taxon>Alphaproteobacteria</taxon>
        <taxon>Sphingomonadales</taxon>
        <taxon>Sphingomonadaceae</taxon>
        <taxon>Sphingobium</taxon>
    </lineage>
</organism>
<dbReference type="AlphaFoldDB" id="A0A4Q1KFZ6"/>